<dbReference type="RefSeq" id="WP_011770336.1">
    <property type="nucleotide sequence ID" value="NC_008709.1"/>
</dbReference>
<dbReference type="PANTHER" id="PTHR30009:SF20">
    <property type="entry name" value="PTS SYSTEM GLUCOSE-SPECIFIC EIICB COMPONENT-RELATED"/>
    <property type="match status" value="1"/>
</dbReference>
<keyword evidence="14" id="KW-1185">Reference proteome</keyword>
<accession>A1SWB1</accession>
<keyword evidence="8" id="KW-0418">Kinase</keyword>
<dbReference type="InterPro" id="IPR036878">
    <property type="entry name" value="Glu_permease_IIB"/>
</dbReference>
<keyword evidence="2" id="KW-0813">Transport</keyword>
<dbReference type="KEGG" id="pin:Ping_2012"/>
<feature type="domain" description="PTS EIIB type-1" evidence="12">
    <location>
        <begin position="8"/>
        <end position="89"/>
    </location>
</feature>
<dbReference type="InterPro" id="IPR018113">
    <property type="entry name" value="PTrfase_EIIB_Cys"/>
</dbReference>
<feature type="active site" description="Phosphocysteine intermediate; for EIIB activity" evidence="11">
    <location>
        <position position="30"/>
    </location>
</feature>
<dbReference type="PROSITE" id="PS51098">
    <property type="entry name" value="PTS_EIIB_TYPE_1"/>
    <property type="match status" value="2"/>
</dbReference>
<dbReference type="EMBL" id="CP000510">
    <property type="protein sequence ID" value="ABM03776.1"/>
    <property type="molecule type" value="Genomic_DNA"/>
</dbReference>
<evidence type="ECO:0000256" key="5">
    <source>
        <dbReference type="ARBA" id="ARBA00022679"/>
    </source>
</evidence>
<dbReference type="GO" id="GO:0008982">
    <property type="term" value="F:protein-N(PI)-phosphohistidine-sugar phosphotransferase activity"/>
    <property type="evidence" value="ECO:0007669"/>
    <property type="project" value="InterPro"/>
</dbReference>
<keyword evidence="9" id="KW-1133">Transmembrane helix</keyword>
<evidence type="ECO:0000256" key="4">
    <source>
        <dbReference type="ARBA" id="ARBA00022597"/>
    </source>
</evidence>
<keyword evidence="10" id="KW-0472">Membrane</keyword>
<evidence type="ECO:0000313" key="14">
    <source>
        <dbReference type="Proteomes" id="UP000000639"/>
    </source>
</evidence>
<dbReference type="GO" id="GO:0090563">
    <property type="term" value="F:protein-phosphocysteine-sugar phosphotransferase activity"/>
    <property type="evidence" value="ECO:0007669"/>
    <property type="project" value="TreeGrafter"/>
</dbReference>
<dbReference type="HOGENOM" id="CLU_1585146_0_0_6"/>
<dbReference type="SUPFAM" id="SSF55604">
    <property type="entry name" value="Glucose permease domain IIB"/>
    <property type="match status" value="2"/>
</dbReference>
<name>A1SWB1_PSYIN</name>
<dbReference type="STRING" id="357804.Ping_2012"/>
<sequence>MRNNLSDSKMAAELITALGGEQNIEQLDACLTRLRISVKETKKVDQAHLKELGALGVVIIGNIIQVLLGTKSDDYRQEMQNWMDANPKMGIGGDLVGAFGGKENILALDACLTRLRVLVKKIKDVDQVKLKELGANGVVVQSADKKIQVIFGRESNDLKEAMKDWIRQ</sequence>
<dbReference type="InterPro" id="IPR001996">
    <property type="entry name" value="PTS_IIB_1"/>
</dbReference>
<keyword evidence="4" id="KW-0762">Sugar transport</keyword>
<evidence type="ECO:0000256" key="9">
    <source>
        <dbReference type="ARBA" id="ARBA00022989"/>
    </source>
</evidence>
<dbReference type="GO" id="GO:0009401">
    <property type="term" value="P:phosphoenolpyruvate-dependent sugar phosphotransferase system"/>
    <property type="evidence" value="ECO:0007669"/>
    <property type="project" value="UniProtKB-KW"/>
</dbReference>
<feature type="active site" description="Phosphocysteine intermediate; for EIIB activity" evidence="11">
    <location>
        <position position="111"/>
    </location>
</feature>
<dbReference type="PROSITE" id="PS01035">
    <property type="entry name" value="PTS_EIIB_TYPE_1_CYS"/>
    <property type="match status" value="1"/>
</dbReference>
<dbReference type="Gene3D" id="3.30.1360.60">
    <property type="entry name" value="Glucose permease domain IIB"/>
    <property type="match status" value="2"/>
</dbReference>
<dbReference type="PANTHER" id="PTHR30009">
    <property type="entry name" value="CYTOCHROME C-TYPE SYNTHESIS PROTEIN AND PTS TRANSMEMBRANE COMPONENT"/>
    <property type="match status" value="1"/>
</dbReference>
<keyword evidence="5" id="KW-0808">Transferase</keyword>
<dbReference type="FunFam" id="3.30.1360.60:FF:000001">
    <property type="entry name" value="PTS system glucose-specific IIBC component PtsG"/>
    <property type="match status" value="1"/>
</dbReference>
<keyword evidence="6" id="KW-0598">Phosphotransferase system</keyword>
<evidence type="ECO:0000256" key="1">
    <source>
        <dbReference type="ARBA" id="ARBA00004651"/>
    </source>
</evidence>
<keyword evidence="3" id="KW-1003">Cell membrane</keyword>
<dbReference type="GO" id="GO:0005886">
    <property type="term" value="C:plasma membrane"/>
    <property type="evidence" value="ECO:0007669"/>
    <property type="project" value="UniProtKB-SubCell"/>
</dbReference>
<dbReference type="OrthoDB" id="5689537at2"/>
<dbReference type="eggNOG" id="COG1264">
    <property type="taxonomic scope" value="Bacteria"/>
</dbReference>
<dbReference type="CDD" id="cd00212">
    <property type="entry name" value="PTS_IIB_glc"/>
    <property type="match status" value="1"/>
</dbReference>
<dbReference type="AlphaFoldDB" id="A1SWB1"/>
<evidence type="ECO:0000259" key="12">
    <source>
        <dbReference type="PROSITE" id="PS51098"/>
    </source>
</evidence>
<comment type="subcellular location">
    <subcellularLocation>
        <location evidence="1">Cell membrane</location>
        <topology evidence="1">Multi-pass membrane protein</topology>
    </subcellularLocation>
</comment>
<evidence type="ECO:0000256" key="2">
    <source>
        <dbReference type="ARBA" id="ARBA00022448"/>
    </source>
</evidence>
<dbReference type="Proteomes" id="UP000000639">
    <property type="component" value="Chromosome"/>
</dbReference>
<dbReference type="Pfam" id="PF00367">
    <property type="entry name" value="PTS_EIIB"/>
    <property type="match status" value="2"/>
</dbReference>
<evidence type="ECO:0000256" key="3">
    <source>
        <dbReference type="ARBA" id="ARBA00022475"/>
    </source>
</evidence>
<evidence type="ECO:0000256" key="10">
    <source>
        <dbReference type="ARBA" id="ARBA00023136"/>
    </source>
</evidence>
<protein>
    <submittedName>
        <fullName evidence="13">PTS system IIB component, Glc family</fullName>
    </submittedName>
</protein>
<dbReference type="GO" id="GO:0016301">
    <property type="term" value="F:kinase activity"/>
    <property type="evidence" value="ECO:0007669"/>
    <property type="project" value="UniProtKB-KW"/>
</dbReference>
<feature type="domain" description="PTS EIIB type-1" evidence="12">
    <location>
        <begin position="89"/>
        <end position="168"/>
    </location>
</feature>
<evidence type="ECO:0000256" key="8">
    <source>
        <dbReference type="ARBA" id="ARBA00022777"/>
    </source>
</evidence>
<dbReference type="InterPro" id="IPR050429">
    <property type="entry name" value="PTS_Glucose_EIICBA"/>
</dbReference>
<dbReference type="NCBIfam" id="TIGR00826">
    <property type="entry name" value="EIIB_glc"/>
    <property type="match status" value="1"/>
</dbReference>
<evidence type="ECO:0000256" key="7">
    <source>
        <dbReference type="ARBA" id="ARBA00022692"/>
    </source>
</evidence>
<evidence type="ECO:0000256" key="6">
    <source>
        <dbReference type="ARBA" id="ARBA00022683"/>
    </source>
</evidence>
<reference evidence="13 14" key="1">
    <citation type="submission" date="2007-01" db="EMBL/GenBank/DDBJ databases">
        <title>Complete sequence of Psychromonas ingrahamii 37.</title>
        <authorList>
            <consortium name="US DOE Joint Genome Institute"/>
            <person name="Copeland A."/>
            <person name="Lucas S."/>
            <person name="Lapidus A."/>
            <person name="Barry K."/>
            <person name="Detter J.C."/>
            <person name="Glavina del Rio T."/>
            <person name="Hammon N."/>
            <person name="Israni S."/>
            <person name="Dalin E."/>
            <person name="Tice H."/>
            <person name="Pitluck S."/>
            <person name="Thompson L.S."/>
            <person name="Brettin T."/>
            <person name="Bruce D."/>
            <person name="Han C."/>
            <person name="Tapia R."/>
            <person name="Schmutz J."/>
            <person name="Larimer F."/>
            <person name="Land M."/>
            <person name="Hauser L."/>
            <person name="Kyrpides N."/>
            <person name="Ivanova N."/>
            <person name="Staley J."/>
            <person name="Richardson P."/>
        </authorList>
    </citation>
    <scope>NUCLEOTIDE SEQUENCE [LARGE SCALE GENOMIC DNA]</scope>
    <source>
        <strain evidence="13 14">37</strain>
    </source>
</reference>
<evidence type="ECO:0000313" key="13">
    <source>
        <dbReference type="EMBL" id="ABM03776.1"/>
    </source>
</evidence>
<gene>
    <name evidence="13" type="ordered locus">Ping_2012</name>
</gene>
<organism evidence="13 14">
    <name type="scientific">Psychromonas ingrahamii (strain DSM 17664 / CCUG 51855 / 37)</name>
    <dbReference type="NCBI Taxonomy" id="357804"/>
    <lineage>
        <taxon>Bacteria</taxon>
        <taxon>Pseudomonadati</taxon>
        <taxon>Pseudomonadota</taxon>
        <taxon>Gammaproteobacteria</taxon>
        <taxon>Alteromonadales</taxon>
        <taxon>Psychromonadaceae</taxon>
        <taxon>Psychromonas</taxon>
    </lineage>
</organism>
<proteinExistence type="predicted"/>
<evidence type="ECO:0000256" key="11">
    <source>
        <dbReference type="PROSITE-ProRule" id="PRU00421"/>
    </source>
</evidence>
<keyword evidence="7" id="KW-0812">Transmembrane</keyword>